<name>A0A7J2TIK0_ARCFL</name>
<sequence length="222" mass="25300">MKIPERAVSEVVGALMVLMVIVTVAGILYVISFPVISSAQDNVKFRNAFFDLFELREKIERVRSGLEPKSMHKIHFYDNSINFKNEPVIRIGNSNYTVASISVTGSGWTLTYENGAVIEKRGYERMLSAPNINYNNETLYLPVIILRGNFSAGGRGEINLYLSLKNSYLLTGNGSIAFYSKHLQAWKEFFDESRIFYELHADRIEIPNVKYYAVVYEVSLNE</sequence>
<keyword evidence="1" id="KW-0472">Membrane</keyword>
<evidence type="ECO:0000256" key="1">
    <source>
        <dbReference type="SAM" id="Phobius"/>
    </source>
</evidence>
<reference evidence="2" key="1">
    <citation type="journal article" date="2020" name="mSystems">
        <title>Genome- and Community-Level Interaction Insights into Carbon Utilization and Element Cycling Functions of Hydrothermarchaeota in Hydrothermal Sediment.</title>
        <authorList>
            <person name="Zhou Z."/>
            <person name="Liu Y."/>
            <person name="Xu W."/>
            <person name="Pan J."/>
            <person name="Luo Z.H."/>
            <person name="Li M."/>
        </authorList>
    </citation>
    <scope>NUCLEOTIDE SEQUENCE [LARGE SCALE GENOMIC DNA]</scope>
    <source>
        <strain evidence="2">SpSt-26</strain>
    </source>
</reference>
<dbReference type="AlphaFoldDB" id="A0A7J2TIK0"/>
<evidence type="ECO:0000313" key="2">
    <source>
        <dbReference type="EMBL" id="HEH35440.1"/>
    </source>
</evidence>
<feature type="transmembrane region" description="Helical" evidence="1">
    <location>
        <begin position="12"/>
        <end position="36"/>
    </location>
</feature>
<protein>
    <submittedName>
        <fullName evidence="2">Uncharacterized protein</fullName>
    </submittedName>
</protein>
<comment type="caution">
    <text evidence="2">The sequence shown here is derived from an EMBL/GenBank/DDBJ whole genome shotgun (WGS) entry which is preliminary data.</text>
</comment>
<keyword evidence="1" id="KW-0812">Transmembrane</keyword>
<gene>
    <name evidence="2" type="ORF">ENP88_04690</name>
</gene>
<dbReference type="InterPro" id="IPR055713">
    <property type="entry name" value="DUF7289"/>
</dbReference>
<dbReference type="EMBL" id="DSLA01000072">
    <property type="protein sequence ID" value="HEH35440.1"/>
    <property type="molecule type" value="Genomic_DNA"/>
</dbReference>
<accession>A0A7J2TIK0</accession>
<keyword evidence="1" id="KW-1133">Transmembrane helix</keyword>
<organism evidence="2">
    <name type="scientific">Archaeoglobus fulgidus</name>
    <dbReference type="NCBI Taxonomy" id="2234"/>
    <lineage>
        <taxon>Archaea</taxon>
        <taxon>Methanobacteriati</taxon>
        <taxon>Methanobacteriota</taxon>
        <taxon>Archaeoglobi</taxon>
        <taxon>Archaeoglobales</taxon>
        <taxon>Archaeoglobaceae</taxon>
        <taxon>Archaeoglobus</taxon>
    </lineage>
</organism>
<dbReference type="Pfam" id="PF23960">
    <property type="entry name" value="DUF7289"/>
    <property type="match status" value="1"/>
</dbReference>
<proteinExistence type="predicted"/>